<feature type="domain" description="F-box" evidence="2">
    <location>
        <begin position="51"/>
        <end position="96"/>
    </location>
</feature>
<dbReference type="Proteomes" id="UP000054018">
    <property type="component" value="Unassembled WGS sequence"/>
</dbReference>
<sequence length="441" mass="50354">MGSLSGARAELAHLQRRELQLLQELSDVREALAAQRVVLDELVKASAVPYMDRLPNELLAEIFLLLRDERKSLVSVSRRWRAVIFDTGRMWSEIDLLYDFPTMRKLYLERSRQAPLTLTIDYVEPELGLFLPHANRWHTLHVLGSTWMTLSIISEIILPSLRHLVIDGGGSSLDEMPIMRSWVPALKHLELIHWEPPSPRRPLCQIIPAESLEELSIKSHHDWKLEKDSVHLPSLRRLALNLRDPIPFLEAIVAPKLASFCFTPEYHEGPISETFAGTRMKFNNVSHLTLSPGREVDEQTLGLFKLLCQIFCGIRHADIHVDYVQTLFPYNGQGAIDHWTCIESLEIQNIILGSSQPFRDLIYWFEKRTRFGQRKLHLKLKGEPARDKLVTLNTSDILFQRLQEYCASVVLDGIPVSPQLFLPTSAGSLLPSSPTYSALNV</sequence>
<dbReference type="STRING" id="765257.A0A0C9YYN4"/>
<evidence type="ECO:0000313" key="3">
    <source>
        <dbReference type="EMBL" id="KIK15292.1"/>
    </source>
</evidence>
<dbReference type="HOGENOM" id="CLU_023752_1_0_1"/>
<evidence type="ECO:0000259" key="2">
    <source>
        <dbReference type="Pfam" id="PF12937"/>
    </source>
</evidence>
<dbReference type="Pfam" id="PF12937">
    <property type="entry name" value="F-box-like"/>
    <property type="match status" value="1"/>
</dbReference>
<organism evidence="3 4">
    <name type="scientific">Pisolithus microcarpus 441</name>
    <dbReference type="NCBI Taxonomy" id="765257"/>
    <lineage>
        <taxon>Eukaryota</taxon>
        <taxon>Fungi</taxon>
        <taxon>Dikarya</taxon>
        <taxon>Basidiomycota</taxon>
        <taxon>Agaricomycotina</taxon>
        <taxon>Agaricomycetes</taxon>
        <taxon>Agaricomycetidae</taxon>
        <taxon>Boletales</taxon>
        <taxon>Sclerodermatineae</taxon>
        <taxon>Pisolithaceae</taxon>
        <taxon>Pisolithus</taxon>
    </lineage>
</organism>
<accession>A0A0C9YYN4</accession>
<gene>
    <name evidence="3" type="ORF">PISMIDRAFT_687409</name>
</gene>
<dbReference type="EMBL" id="KN833897">
    <property type="protein sequence ID" value="KIK15292.1"/>
    <property type="molecule type" value="Genomic_DNA"/>
</dbReference>
<dbReference type="SUPFAM" id="SSF52047">
    <property type="entry name" value="RNI-like"/>
    <property type="match status" value="1"/>
</dbReference>
<evidence type="ECO:0000313" key="4">
    <source>
        <dbReference type="Proteomes" id="UP000054018"/>
    </source>
</evidence>
<dbReference type="Gene3D" id="1.20.1280.50">
    <property type="match status" value="1"/>
</dbReference>
<protein>
    <submittedName>
        <fullName evidence="3">Unplaced genomic scaffold scaffold_213, whole genome shotgun sequence</fullName>
    </submittedName>
</protein>
<dbReference type="AlphaFoldDB" id="A0A0C9YYN4"/>
<keyword evidence="4" id="KW-1185">Reference proteome</keyword>
<keyword evidence="1" id="KW-0175">Coiled coil</keyword>
<reference evidence="4" key="2">
    <citation type="submission" date="2015-01" db="EMBL/GenBank/DDBJ databases">
        <title>Evolutionary Origins and Diversification of the Mycorrhizal Mutualists.</title>
        <authorList>
            <consortium name="DOE Joint Genome Institute"/>
            <consortium name="Mycorrhizal Genomics Consortium"/>
            <person name="Kohler A."/>
            <person name="Kuo A."/>
            <person name="Nagy L.G."/>
            <person name="Floudas D."/>
            <person name="Copeland A."/>
            <person name="Barry K.W."/>
            <person name="Cichocki N."/>
            <person name="Veneault-Fourrey C."/>
            <person name="LaButti K."/>
            <person name="Lindquist E.A."/>
            <person name="Lipzen A."/>
            <person name="Lundell T."/>
            <person name="Morin E."/>
            <person name="Murat C."/>
            <person name="Riley R."/>
            <person name="Ohm R."/>
            <person name="Sun H."/>
            <person name="Tunlid A."/>
            <person name="Henrissat B."/>
            <person name="Grigoriev I.V."/>
            <person name="Hibbett D.S."/>
            <person name="Martin F."/>
        </authorList>
    </citation>
    <scope>NUCLEOTIDE SEQUENCE [LARGE SCALE GENOMIC DNA]</scope>
    <source>
        <strain evidence="4">441</strain>
    </source>
</reference>
<reference evidence="3 4" key="1">
    <citation type="submission" date="2014-04" db="EMBL/GenBank/DDBJ databases">
        <authorList>
            <consortium name="DOE Joint Genome Institute"/>
            <person name="Kuo A."/>
            <person name="Kohler A."/>
            <person name="Costa M.D."/>
            <person name="Nagy L.G."/>
            <person name="Floudas D."/>
            <person name="Copeland A."/>
            <person name="Barry K.W."/>
            <person name="Cichocki N."/>
            <person name="Veneault-Fourrey C."/>
            <person name="LaButti K."/>
            <person name="Lindquist E.A."/>
            <person name="Lipzen A."/>
            <person name="Lundell T."/>
            <person name="Morin E."/>
            <person name="Murat C."/>
            <person name="Sun H."/>
            <person name="Tunlid A."/>
            <person name="Henrissat B."/>
            <person name="Grigoriev I.V."/>
            <person name="Hibbett D.S."/>
            <person name="Martin F."/>
            <person name="Nordberg H.P."/>
            <person name="Cantor M.N."/>
            <person name="Hua S.X."/>
        </authorList>
    </citation>
    <scope>NUCLEOTIDE SEQUENCE [LARGE SCALE GENOMIC DNA]</scope>
    <source>
        <strain evidence="3 4">441</strain>
    </source>
</reference>
<feature type="coiled-coil region" evidence="1">
    <location>
        <begin position="4"/>
        <end position="31"/>
    </location>
</feature>
<evidence type="ECO:0000256" key="1">
    <source>
        <dbReference type="SAM" id="Coils"/>
    </source>
</evidence>
<name>A0A0C9YYN4_9AGAM</name>
<dbReference type="SUPFAM" id="SSF81383">
    <property type="entry name" value="F-box domain"/>
    <property type="match status" value="1"/>
</dbReference>
<dbReference type="InterPro" id="IPR001810">
    <property type="entry name" value="F-box_dom"/>
</dbReference>
<proteinExistence type="predicted"/>
<dbReference type="OrthoDB" id="2640428at2759"/>
<dbReference type="InterPro" id="IPR036047">
    <property type="entry name" value="F-box-like_dom_sf"/>
</dbReference>